<dbReference type="CDD" id="cd06558">
    <property type="entry name" value="crotonase-like"/>
    <property type="match status" value="1"/>
</dbReference>
<dbReference type="InterPro" id="IPR001753">
    <property type="entry name" value="Enoyl-CoA_hydra/iso"/>
</dbReference>
<accession>A0A4P7XDJ9</accession>
<dbReference type="PANTHER" id="PTHR43684:SF1">
    <property type="entry name" value="ENOYL-COA DELTA ISOMERASE 2"/>
    <property type="match status" value="1"/>
</dbReference>
<sequence>MSIDEVQREVSGRVLVLTLNRPTKKNALTVPMYRALSDYVMEGDRDPAIGAILLQAKGDSFSAGNDMDDFRKRAEASEPGSSAGLDFIEVLLGCDTPVVASVQGRAIGIGTTMLLHCDFVVADNSARFSTPFVDLGLCPEAASSLLMPLMLGFRRANDLLLAGEMLSAEQALDCQLVSRLCEPEALATAAHELAVKLAAKPAGSMRLSKSLMRRYWRDAIREAIHLEREHFSECLQSPDCRAALDRFFNR</sequence>
<dbReference type="PANTHER" id="PTHR43684">
    <property type="match status" value="1"/>
</dbReference>
<dbReference type="AlphaFoldDB" id="A0A4P7XDJ9"/>
<evidence type="ECO:0000256" key="2">
    <source>
        <dbReference type="ARBA" id="ARBA00023140"/>
    </source>
</evidence>
<dbReference type="RefSeq" id="WP_136546525.1">
    <property type="nucleotide sequence ID" value="NZ_CP031093.1"/>
</dbReference>
<dbReference type="InterPro" id="IPR029045">
    <property type="entry name" value="ClpP/crotonase-like_dom_sf"/>
</dbReference>
<dbReference type="Pfam" id="PF00378">
    <property type="entry name" value="ECH_1"/>
    <property type="match status" value="1"/>
</dbReference>
<reference evidence="4 5" key="1">
    <citation type="submission" date="2018-07" db="EMBL/GenBank/DDBJ databases">
        <title>Marsedoiliclastica nanhaica gen. nov. sp. nov., a novel marine hydrocarbonoclastic bacterium isolated from an in-situ enriched hydrocarbon-degrading consortium in deep-sea sediment.</title>
        <authorList>
            <person name="Dong C."/>
            <person name="Ma T."/>
            <person name="Liu R."/>
            <person name="Shao Z."/>
        </authorList>
    </citation>
    <scope>NUCLEOTIDE SEQUENCE [LARGE SCALE GENOMIC DNA]</scope>
    <source>
        <strain evidence="5">soil36-7</strain>
    </source>
</reference>
<dbReference type="OrthoDB" id="9797151at2"/>
<protein>
    <submittedName>
        <fullName evidence="4">Crotonase</fullName>
    </submittedName>
</protein>
<dbReference type="InterPro" id="IPR051053">
    <property type="entry name" value="ECH/Chromodomain_protein"/>
</dbReference>
<comment type="subcellular location">
    <subcellularLocation>
        <location evidence="1">Peroxisome</location>
    </subcellularLocation>
</comment>
<proteinExistence type="predicted"/>
<evidence type="ECO:0000256" key="3">
    <source>
        <dbReference type="ARBA" id="ARBA00023235"/>
    </source>
</evidence>
<dbReference type="Gene3D" id="3.90.226.10">
    <property type="entry name" value="2-enoyl-CoA Hydratase, Chain A, domain 1"/>
    <property type="match status" value="1"/>
</dbReference>
<dbReference type="Proteomes" id="UP000298049">
    <property type="component" value="Chromosome"/>
</dbReference>
<dbReference type="SUPFAM" id="SSF52096">
    <property type="entry name" value="ClpP/crotonase"/>
    <property type="match status" value="1"/>
</dbReference>
<gene>
    <name evidence="4" type="ORF">soil367_02330</name>
</gene>
<dbReference type="EMBL" id="CP031093">
    <property type="protein sequence ID" value="QCF24878.1"/>
    <property type="molecule type" value="Genomic_DNA"/>
</dbReference>
<organism evidence="4 5">
    <name type="scientific">Hydrocarboniclastica marina</name>
    <dbReference type="NCBI Taxonomy" id="2259620"/>
    <lineage>
        <taxon>Bacteria</taxon>
        <taxon>Pseudomonadati</taxon>
        <taxon>Pseudomonadota</taxon>
        <taxon>Gammaproteobacteria</taxon>
        <taxon>Alteromonadales</taxon>
        <taxon>Alteromonadaceae</taxon>
        <taxon>Hydrocarboniclastica</taxon>
    </lineage>
</organism>
<evidence type="ECO:0000313" key="5">
    <source>
        <dbReference type="Proteomes" id="UP000298049"/>
    </source>
</evidence>
<keyword evidence="2" id="KW-0576">Peroxisome</keyword>
<dbReference type="KEGG" id="hmi:soil367_02330"/>
<keyword evidence="5" id="KW-1185">Reference proteome</keyword>
<evidence type="ECO:0000256" key="1">
    <source>
        <dbReference type="ARBA" id="ARBA00004275"/>
    </source>
</evidence>
<dbReference type="GO" id="GO:0004165">
    <property type="term" value="F:delta(3)-delta(2)-enoyl-CoA isomerase activity"/>
    <property type="evidence" value="ECO:0007669"/>
    <property type="project" value="UniProtKB-ARBA"/>
</dbReference>
<evidence type="ECO:0000313" key="4">
    <source>
        <dbReference type="EMBL" id="QCF24878.1"/>
    </source>
</evidence>
<name>A0A4P7XDJ9_9ALTE</name>
<keyword evidence="3" id="KW-0413">Isomerase</keyword>